<comment type="caution">
    <text evidence="2">The sequence shown here is derived from an EMBL/GenBank/DDBJ whole genome shotgun (WGS) entry which is preliminary data.</text>
</comment>
<accession>A0AAD3Y4N2</accession>
<evidence type="ECO:0000313" key="3">
    <source>
        <dbReference type="Proteomes" id="UP001279734"/>
    </source>
</evidence>
<organism evidence="2 3">
    <name type="scientific">Nepenthes gracilis</name>
    <name type="common">Slender pitcher plant</name>
    <dbReference type="NCBI Taxonomy" id="150966"/>
    <lineage>
        <taxon>Eukaryota</taxon>
        <taxon>Viridiplantae</taxon>
        <taxon>Streptophyta</taxon>
        <taxon>Embryophyta</taxon>
        <taxon>Tracheophyta</taxon>
        <taxon>Spermatophyta</taxon>
        <taxon>Magnoliopsida</taxon>
        <taxon>eudicotyledons</taxon>
        <taxon>Gunneridae</taxon>
        <taxon>Pentapetalae</taxon>
        <taxon>Caryophyllales</taxon>
        <taxon>Nepenthaceae</taxon>
        <taxon>Nepenthes</taxon>
    </lineage>
</organism>
<sequence>MNLIPNYTDKALIANLCEINNVKLPDHMRSMSLNQPLAILSHPDFGVFRDLNITHSSVKPPPSSPKPTQSSVVDGRNSLTTPRGRQEGTSLSHPSSCVEGDTPQASQSSAVYSSDGSRELPREPSLAVATLVSIPLHHAIPLALLVLPRHNGGHCCETIGFVIPHLVGIAVTIILCGSCSPLPPAIIGCHGN</sequence>
<feature type="compositionally biased region" description="Polar residues" evidence="1">
    <location>
        <begin position="77"/>
        <end position="95"/>
    </location>
</feature>
<feature type="region of interest" description="Disordered" evidence="1">
    <location>
        <begin position="53"/>
        <end position="120"/>
    </location>
</feature>
<dbReference type="EMBL" id="BSYO01000031">
    <property type="protein sequence ID" value="GMH26701.1"/>
    <property type="molecule type" value="Genomic_DNA"/>
</dbReference>
<evidence type="ECO:0000256" key="1">
    <source>
        <dbReference type="SAM" id="MobiDB-lite"/>
    </source>
</evidence>
<reference evidence="2" key="1">
    <citation type="submission" date="2023-05" db="EMBL/GenBank/DDBJ databases">
        <title>Nepenthes gracilis genome sequencing.</title>
        <authorList>
            <person name="Fukushima K."/>
        </authorList>
    </citation>
    <scope>NUCLEOTIDE SEQUENCE</scope>
    <source>
        <strain evidence="2">SING2019-196</strain>
    </source>
</reference>
<feature type="compositionally biased region" description="Polar residues" evidence="1">
    <location>
        <begin position="103"/>
        <end position="115"/>
    </location>
</feature>
<gene>
    <name evidence="2" type="ORF">Nepgr_028544</name>
</gene>
<evidence type="ECO:0000313" key="2">
    <source>
        <dbReference type="EMBL" id="GMH26701.1"/>
    </source>
</evidence>
<dbReference type="AlphaFoldDB" id="A0AAD3Y4N2"/>
<dbReference type="Proteomes" id="UP001279734">
    <property type="component" value="Unassembled WGS sequence"/>
</dbReference>
<name>A0AAD3Y4N2_NEPGR</name>
<protein>
    <submittedName>
        <fullName evidence="2">Uncharacterized protein</fullName>
    </submittedName>
</protein>
<proteinExistence type="predicted"/>
<keyword evidence="3" id="KW-1185">Reference proteome</keyword>